<organism evidence="1 2">
    <name type="scientific">Tardibacter chloracetimidivorans</name>
    <dbReference type="NCBI Taxonomy" id="1921510"/>
    <lineage>
        <taxon>Bacteria</taxon>
        <taxon>Pseudomonadati</taxon>
        <taxon>Pseudomonadota</taxon>
        <taxon>Alphaproteobacteria</taxon>
        <taxon>Sphingomonadales</taxon>
        <taxon>Sphingomonadaceae</taxon>
        <taxon>Tardibacter</taxon>
    </lineage>
</organism>
<dbReference type="KEGG" id="sphj:BSL82_07125"/>
<accession>A0A1L3ZU10</accession>
<dbReference type="STRING" id="1921510.BSL82_07125"/>
<evidence type="ECO:0000313" key="2">
    <source>
        <dbReference type="Proteomes" id="UP000182063"/>
    </source>
</evidence>
<dbReference type="AlphaFoldDB" id="A0A1L3ZU10"/>
<reference evidence="2" key="1">
    <citation type="submission" date="2016-11" db="EMBL/GenBank/DDBJ databases">
        <title>Complete Genome Sequence of alachlor-degrading Sphingomonas sp. strain JJ-A5.</title>
        <authorList>
            <person name="Lee H."/>
            <person name="Ka J.-O."/>
        </authorList>
    </citation>
    <scope>NUCLEOTIDE SEQUENCE [LARGE SCALE GENOMIC DNA]</scope>
    <source>
        <strain evidence="2">JJ-A5</strain>
    </source>
</reference>
<protein>
    <submittedName>
        <fullName evidence="1">Uncharacterized protein</fullName>
    </submittedName>
</protein>
<gene>
    <name evidence="1" type="ORF">BSL82_07125</name>
</gene>
<proteinExistence type="predicted"/>
<keyword evidence="2" id="KW-1185">Reference proteome</keyword>
<sequence length="416" mass="44833">MIGTAKYLFGLSVGLIALLCFAAGAVIDRRPDVPRAPPPDAQEVRAALGFGQMALILMGTSSPVSFTLPQAWLDGVHSLVSHGKDNLAMDGRIDGRGAVFRVSKRLTRHGWLNLAFRLEETSAGGAPRLILYAGGWRAPEWLTAALLRMGLPLLGGSQELESLIPAFRAEDQTVQMTARVPRALVGGLQAVLGSGEGGGVDLELVRAIYGELLAGAVLEPEPDYARIVRRAAMQVDSAEGLKAALVALTMFTDGPRVLRLAGDRTKTPPCALTAFATRLHGRADTPKHWVLSAALTMFMDEKTGRAIGLWKELDDSLPGGSGFSFVDLAADMAGVRIGKAARDGTDIDKVIAGLRSGRPEIILPSAVLQLPEALPHHQWKRRYGPLEERRMMRQERLIGNLLDRSPLYSRLPPSRP</sequence>
<dbReference type="EMBL" id="CP018221">
    <property type="protein sequence ID" value="API59107.1"/>
    <property type="molecule type" value="Genomic_DNA"/>
</dbReference>
<evidence type="ECO:0000313" key="1">
    <source>
        <dbReference type="EMBL" id="API59107.1"/>
    </source>
</evidence>
<dbReference type="Proteomes" id="UP000182063">
    <property type="component" value="Chromosome"/>
</dbReference>
<name>A0A1L3ZU10_9SPHN</name>